<dbReference type="PANTHER" id="PTHR30007">
    <property type="entry name" value="PHP DOMAIN PROTEIN"/>
    <property type="match status" value="1"/>
</dbReference>
<name>A0A0F9GU62_9ZZZZ</name>
<evidence type="ECO:0000259" key="1">
    <source>
        <dbReference type="Pfam" id="PF13340"/>
    </source>
</evidence>
<reference evidence="2" key="1">
    <citation type="journal article" date="2015" name="Nature">
        <title>Complex archaea that bridge the gap between prokaryotes and eukaryotes.</title>
        <authorList>
            <person name="Spang A."/>
            <person name="Saw J.H."/>
            <person name="Jorgensen S.L."/>
            <person name="Zaremba-Niedzwiedzka K."/>
            <person name="Martijn J."/>
            <person name="Lind A.E."/>
            <person name="van Eijk R."/>
            <person name="Schleper C."/>
            <person name="Guy L."/>
            <person name="Ettema T.J."/>
        </authorList>
    </citation>
    <scope>NUCLEOTIDE SEQUENCE</scope>
</reference>
<dbReference type="PANTHER" id="PTHR30007:SF0">
    <property type="entry name" value="TRANSPOSASE"/>
    <property type="match status" value="1"/>
</dbReference>
<sequence>MKLKDGRNLYFGIAYWKKRWVSVPFFYLPDDAVTETGELARFKFIPQDKQKIEPIAKRENKALEKVPELVKETIVPWLLSDKKLKQLCRKNDLPLAWVTDRFPQRTIKKLKGVNRLENRKYPSLKSNEFRQIRKQLNKLYPQVGLIVSILWYLNNILGKGGSFVTLEEILRLQVQDISPESEASSNWINLNRPGQFVVHCLPTQLWKSLCRQINDNSMFVFSNKYGGPLLSTQIDGYIKKAAKKVGFKESVTSLFLRPQFNKKKVERVAKKYNIDASVKNYLEPISLEKWDVICKQIPKILERKGRKFTHDPFDILNAILYRLRTRCSIRKLPSHFPPWRAVDSQYRRWKKTGIFEEILNLLK</sequence>
<dbReference type="EMBL" id="LAZR01016961">
    <property type="protein sequence ID" value="KKM02340.1"/>
    <property type="molecule type" value="Genomic_DNA"/>
</dbReference>
<gene>
    <name evidence="2" type="ORF">LCGC14_1785420</name>
</gene>
<dbReference type="Pfam" id="PF13340">
    <property type="entry name" value="DUF4096"/>
    <property type="match status" value="1"/>
</dbReference>
<organism evidence="2">
    <name type="scientific">marine sediment metagenome</name>
    <dbReference type="NCBI Taxonomy" id="412755"/>
    <lineage>
        <taxon>unclassified sequences</taxon>
        <taxon>metagenomes</taxon>
        <taxon>ecological metagenomes</taxon>
    </lineage>
</organism>
<evidence type="ECO:0000313" key="2">
    <source>
        <dbReference type="EMBL" id="KKM02340.1"/>
    </source>
</evidence>
<accession>A0A0F9GU62</accession>
<dbReference type="InterPro" id="IPR025161">
    <property type="entry name" value="IS402-like_dom"/>
</dbReference>
<feature type="domain" description="Insertion element IS402-like" evidence="1">
    <location>
        <begin position="288"/>
        <end position="358"/>
    </location>
</feature>
<dbReference type="AlphaFoldDB" id="A0A0F9GU62"/>
<dbReference type="InterPro" id="IPR011010">
    <property type="entry name" value="DNA_brk_join_enz"/>
</dbReference>
<protein>
    <recommendedName>
        <fullName evidence="1">Insertion element IS402-like domain-containing protein</fullName>
    </recommendedName>
</protein>
<comment type="caution">
    <text evidence="2">The sequence shown here is derived from an EMBL/GenBank/DDBJ whole genome shotgun (WGS) entry which is preliminary data.</text>
</comment>
<proteinExistence type="predicted"/>
<dbReference type="SUPFAM" id="SSF56349">
    <property type="entry name" value="DNA breaking-rejoining enzymes"/>
    <property type="match status" value="1"/>
</dbReference>
<dbReference type="GO" id="GO:0003677">
    <property type="term" value="F:DNA binding"/>
    <property type="evidence" value="ECO:0007669"/>
    <property type="project" value="InterPro"/>
</dbReference>